<dbReference type="InterPro" id="IPR021323">
    <property type="entry name" value="DUF2927"/>
</dbReference>
<comment type="caution">
    <text evidence="1">The sequence shown here is derived from an EMBL/GenBank/DDBJ whole genome shotgun (WGS) entry which is preliminary data.</text>
</comment>
<evidence type="ECO:0000313" key="1">
    <source>
        <dbReference type="EMBL" id="MCV6824216.1"/>
    </source>
</evidence>
<reference evidence="1" key="1">
    <citation type="submission" date="2022-10" db="EMBL/GenBank/DDBJ databases">
        <authorList>
            <person name="Yue Y."/>
        </authorList>
    </citation>
    <scope>NUCLEOTIDE SEQUENCE</scope>
    <source>
        <strain evidence="1">Z654</strain>
    </source>
</reference>
<name>A0AAE3LSZ4_9RHOB</name>
<protein>
    <submittedName>
        <fullName evidence="1">DUF2927 domain-containing protein</fullName>
    </submittedName>
</protein>
<evidence type="ECO:0000313" key="2">
    <source>
        <dbReference type="Proteomes" id="UP001208041"/>
    </source>
</evidence>
<accession>A0AAE3LSZ4</accession>
<dbReference type="Pfam" id="PF11150">
    <property type="entry name" value="DUF2927"/>
    <property type="match status" value="1"/>
</dbReference>
<sequence length="455" mass="50345">MLRNIAVLLLLAGCAVPEQSGDTSRQNSTEKTEADYTAMKTFSGPVKTQLNRSNSETARDFLDLTFSLETGRELPVMTRFDTPITVRLNGATPPAGRQELSRLIKRLRTEAQIDIRQVDASAPAAVSIETLPRKDLQRHLPDAACFVVPRVSSWEEYRRNRRSNITDWATLETRTKAAIFIPSDVSPQEFRDCLHEELAQAIGPLNDLYRLSDSVFNDDNFHTILTGFDMLVLRAYYSPELASGMTRGDVEARLPALLKRINPAGGSVTPLTAQTTPDSWKKAIETAMSANRPRQNRLAGASKALQIAQNNGWTDSRRAFSLYAYGRMIIASDAEEALQAFVSSQLMYKNLGNAEIQQAHVGMQLAAFALTDGNPDFALSIVNSYLPAVRAEENAALLATLLLLKAEALDAIGRASEARATRLDSYGWARYGFGDDAVIKRRQKEIAQLNRPPRI</sequence>
<dbReference type="EMBL" id="JAOYFC010000001">
    <property type="protein sequence ID" value="MCV6824216.1"/>
    <property type="molecule type" value="Genomic_DNA"/>
</dbReference>
<dbReference type="RefSeq" id="WP_263953033.1">
    <property type="nucleotide sequence ID" value="NZ_JAOYFC010000001.1"/>
</dbReference>
<dbReference type="AlphaFoldDB" id="A0AAE3LSZ4"/>
<gene>
    <name evidence="1" type="ORF">OH136_06560</name>
</gene>
<keyword evidence="2" id="KW-1185">Reference proteome</keyword>
<proteinExistence type="predicted"/>
<dbReference type="Proteomes" id="UP001208041">
    <property type="component" value="Unassembled WGS sequence"/>
</dbReference>
<organism evidence="1 2">
    <name type="scientific">Halocynthiibacter halioticoli</name>
    <dbReference type="NCBI Taxonomy" id="2986804"/>
    <lineage>
        <taxon>Bacteria</taxon>
        <taxon>Pseudomonadati</taxon>
        <taxon>Pseudomonadota</taxon>
        <taxon>Alphaproteobacteria</taxon>
        <taxon>Rhodobacterales</taxon>
        <taxon>Paracoccaceae</taxon>
        <taxon>Halocynthiibacter</taxon>
    </lineage>
</organism>